<gene>
    <name evidence="2" type="ORF">CXG81DRAFT_2878</name>
</gene>
<proteinExistence type="predicted"/>
<accession>A0A4P9XBF7</accession>
<dbReference type="Pfam" id="PF05176">
    <property type="entry name" value="ATP-synt_10"/>
    <property type="match status" value="1"/>
</dbReference>
<feature type="compositionally biased region" description="Basic and acidic residues" evidence="1">
    <location>
        <begin position="14"/>
        <end position="24"/>
    </location>
</feature>
<feature type="non-terminal residue" evidence="2">
    <location>
        <position position="1"/>
    </location>
</feature>
<evidence type="ECO:0000256" key="1">
    <source>
        <dbReference type="SAM" id="MobiDB-lite"/>
    </source>
</evidence>
<name>A0A4P9XBF7_9FUNG</name>
<reference evidence="3" key="1">
    <citation type="journal article" date="2018" name="Nat. Microbiol.">
        <title>Leveraging single-cell genomics to expand the fungal tree of life.</title>
        <authorList>
            <person name="Ahrendt S.R."/>
            <person name="Quandt C.A."/>
            <person name="Ciobanu D."/>
            <person name="Clum A."/>
            <person name="Salamov A."/>
            <person name="Andreopoulos B."/>
            <person name="Cheng J.F."/>
            <person name="Woyke T."/>
            <person name="Pelin A."/>
            <person name="Henrissat B."/>
            <person name="Reynolds N.K."/>
            <person name="Benny G.L."/>
            <person name="Smith M.E."/>
            <person name="James T.Y."/>
            <person name="Grigoriev I.V."/>
        </authorList>
    </citation>
    <scope>NUCLEOTIDE SEQUENCE [LARGE SCALE GENOMIC DNA]</scope>
    <source>
        <strain evidence="3">ATCC 52028</strain>
    </source>
</reference>
<feature type="non-terminal residue" evidence="2">
    <location>
        <position position="262"/>
    </location>
</feature>
<dbReference type="STRING" id="1555241.A0A4P9XBF7"/>
<dbReference type="OrthoDB" id="17089at2759"/>
<feature type="region of interest" description="Disordered" evidence="1">
    <location>
        <begin position="1"/>
        <end position="27"/>
    </location>
</feature>
<evidence type="ECO:0000313" key="3">
    <source>
        <dbReference type="Proteomes" id="UP000274922"/>
    </source>
</evidence>
<protein>
    <recommendedName>
        <fullName evidence="4">ATPase assembly factor ATP10</fullName>
    </recommendedName>
</protein>
<sequence length="262" mass="29978">LARMRSQLDAQRQTLEERERDKRAAGQFSRAVPKLSHTMADFMDVERSNRKREELFHEAFKESYNFEKKEVLLKGFKFAVAGPVLRPAAESPFLPNLLLTSLASGEDRPTVKLLERVMQKRVSLVTFVYNQFGVPHVNSFLEPFRAAFPSLASPSSPTPTPSTAAPSLQVIQCNIEENWAKSMIFKWLLRWLRWKIPRAEHDNYLLGYENIKDARRRAGMSNATLGWVNLVDGRGRVRWQAHGDATPEEIDALITVTKELLN</sequence>
<dbReference type="PANTHER" id="PTHR28106">
    <property type="entry name" value="MITOCHONDRIAL ATPASE COMPLEX SUBUNIT ATP10"/>
    <property type="match status" value="1"/>
</dbReference>
<dbReference type="InterPro" id="IPR007849">
    <property type="entry name" value="ATP10"/>
</dbReference>
<evidence type="ECO:0008006" key="4">
    <source>
        <dbReference type="Google" id="ProtNLM"/>
    </source>
</evidence>
<dbReference type="GO" id="GO:0005743">
    <property type="term" value="C:mitochondrial inner membrane"/>
    <property type="evidence" value="ECO:0007669"/>
    <property type="project" value="TreeGrafter"/>
</dbReference>
<organism evidence="2 3">
    <name type="scientific">Caulochytrium protostelioides</name>
    <dbReference type="NCBI Taxonomy" id="1555241"/>
    <lineage>
        <taxon>Eukaryota</taxon>
        <taxon>Fungi</taxon>
        <taxon>Fungi incertae sedis</taxon>
        <taxon>Chytridiomycota</taxon>
        <taxon>Chytridiomycota incertae sedis</taxon>
        <taxon>Chytridiomycetes</taxon>
        <taxon>Caulochytriales</taxon>
        <taxon>Caulochytriaceae</taxon>
        <taxon>Caulochytrium</taxon>
    </lineage>
</organism>
<evidence type="ECO:0000313" key="2">
    <source>
        <dbReference type="EMBL" id="RKP02754.1"/>
    </source>
</evidence>
<dbReference type="AlphaFoldDB" id="A0A4P9XBF7"/>
<dbReference type="GO" id="GO:0033615">
    <property type="term" value="P:mitochondrial proton-transporting ATP synthase complex assembly"/>
    <property type="evidence" value="ECO:0007669"/>
    <property type="project" value="TreeGrafter"/>
</dbReference>
<dbReference type="Proteomes" id="UP000274922">
    <property type="component" value="Unassembled WGS sequence"/>
</dbReference>
<keyword evidence="3" id="KW-1185">Reference proteome</keyword>
<dbReference type="EMBL" id="ML014136">
    <property type="protein sequence ID" value="RKP02754.1"/>
    <property type="molecule type" value="Genomic_DNA"/>
</dbReference>
<dbReference type="PANTHER" id="PTHR28106:SF1">
    <property type="entry name" value="MITOCHONDRIAL ATPASE COMPLEX SUBUNIT ATP10"/>
    <property type="match status" value="1"/>
</dbReference>